<evidence type="ECO:0000313" key="3">
    <source>
        <dbReference type="Proteomes" id="UP000594681"/>
    </source>
</evidence>
<organism evidence="2 3">
    <name type="scientific">Corynebacterium lizhenjunii</name>
    <dbReference type="NCBI Taxonomy" id="2709394"/>
    <lineage>
        <taxon>Bacteria</taxon>
        <taxon>Bacillati</taxon>
        <taxon>Actinomycetota</taxon>
        <taxon>Actinomycetes</taxon>
        <taxon>Mycobacteriales</taxon>
        <taxon>Corynebacteriaceae</taxon>
        <taxon>Corynebacterium</taxon>
    </lineage>
</organism>
<dbReference type="NCBIfam" id="NF033559">
    <property type="entry name" value="transpos_IS1634"/>
    <property type="match status" value="1"/>
</dbReference>
<dbReference type="AlphaFoldDB" id="A0A7T0KGP6"/>
<dbReference type="InterPro" id="IPR047654">
    <property type="entry name" value="IS1634_transpos"/>
</dbReference>
<dbReference type="GO" id="GO:0003677">
    <property type="term" value="F:DNA binding"/>
    <property type="evidence" value="ECO:0007669"/>
    <property type="project" value="InterPro"/>
</dbReference>
<protein>
    <submittedName>
        <fullName evidence="2">IS1634 family transposase</fullName>
    </submittedName>
</protein>
<gene>
    <name evidence="2" type="ORF">G7Y31_09400</name>
</gene>
<dbReference type="GO" id="GO:0006313">
    <property type="term" value="P:DNA transposition"/>
    <property type="evidence" value="ECO:0007669"/>
    <property type="project" value="InterPro"/>
</dbReference>
<reference evidence="2 3" key="1">
    <citation type="submission" date="2020-11" db="EMBL/GenBank/DDBJ databases">
        <title>Corynebacterium sp. ZJ-599.</title>
        <authorList>
            <person name="Zhou J."/>
        </authorList>
    </citation>
    <scope>NUCLEOTIDE SEQUENCE [LARGE SCALE GENOMIC DNA]</scope>
    <source>
        <strain evidence="2 3">ZJ-599</strain>
    </source>
</reference>
<dbReference type="Pfam" id="PF01609">
    <property type="entry name" value="DDE_Tnp_1"/>
    <property type="match status" value="1"/>
</dbReference>
<dbReference type="InterPro" id="IPR012337">
    <property type="entry name" value="RNaseH-like_sf"/>
</dbReference>
<dbReference type="InterPro" id="IPR002559">
    <property type="entry name" value="Transposase_11"/>
</dbReference>
<keyword evidence="3" id="KW-1185">Reference proteome</keyword>
<dbReference type="PANTHER" id="PTHR34614">
    <property type="match status" value="1"/>
</dbReference>
<sequence length="492" mass="54027">MIWRYVDRKPVLDHIGSAHSDEELALLVAKAQRLIDGDQLAFDIDTTGGVGNRGATGSADSPFAITSERAGYLLDAIRGAFSVLGLDTATGDDRVFYDLVAARIISPGSKFESIETLEEVGVQSASYSTIQRHLPGYATAEFLDRISGALASYAGIGPGVIVLYDVTTLYFETDKEDQLRKPGFSKERRLEPQITVGMLTDATGLPLSIGAFEGNRAETHTMLPMIQRLAQAYNLDDITVVADAGMFSAANKQAIVDAGLGYILGTKQREIPAVINSWRTQHPGQDYTHGQIWSAVNPAGVDKQDGNGTRLVTYYQYSQDRARRTLKGVAEQVAKAERAVAGTVPVKRNRYVNLKAPHKAVNYKLAEKHRALAGIKGYETNRLDFTAEQVIDAYRRLFKIEKSFRMAKSDLQARPIYHRKKDSIDAHLAVVMCAMACGHVLEQATGLSLKRLVRTLKKYRSITLNINGQTVYAHAPLPADVSELIEKLPKSD</sequence>
<dbReference type="Proteomes" id="UP000594681">
    <property type="component" value="Chromosome"/>
</dbReference>
<name>A0A7T0KGP6_9CORY</name>
<feature type="domain" description="Transposase IS4-like" evidence="1">
    <location>
        <begin position="159"/>
        <end position="435"/>
    </location>
</feature>
<dbReference type="KEGG" id="cliz:G7Y31_09400"/>
<accession>A0A7T0KGP6</accession>
<proteinExistence type="predicted"/>
<evidence type="ECO:0000259" key="1">
    <source>
        <dbReference type="Pfam" id="PF01609"/>
    </source>
</evidence>
<dbReference type="SUPFAM" id="SSF53098">
    <property type="entry name" value="Ribonuclease H-like"/>
    <property type="match status" value="1"/>
</dbReference>
<dbReference type="PANTHER" id="PTHR34614:SF2">
    <property type="entry name" value="TRANSPOSASE IS4-LIKE DOMAIN-CONTAINING PROTEIN"/>
    <property type="match status" value="1"/>
</dbReference>
<dbReference type="EMBL" id="CP064954">
    <property type="protein sequence ID" value="QPK80390.1"/>
    <property type="molecule type" value="Genomic_DNA"/>
</dbReference>
<evidence type="ECO:0000313" key="2">
    <source>
        <dbReference type="EMBL" id="QPK80390.1"/>
    </source>
</evidence>
<dbReference type="GO" id="GO:0004803">
    <property type="term" value="F:transposase activity"/>
    <property type="evidence" value="ECO:0007669"/>
    <property type="project" value="InterPro"/>
</dbReference>